<comment type="caution">
    <text evidence="1">The sequence shown here is derived from an EMBL/GenBank/DDBJ whole genome shotgun (WGS) entry which is preliminary data.</text>
</comment>
<dbReference type="EMBL" id="JAYGJQ010000001">
    <property type="protein sequence ID" value="MEA9355689.1"/>
    <property type="molecule type" value="Genomic_DNA"/>
</dbReference>
<dbReference type="RefSeq" id="WP_323575313.1">
    <property type="nucleotide sequence ID" value="NZ_JAYGJQ010000001.1"/>
</dbReference>
<evidence type="ECO:0000313" key="1">
    <source>
        <dbReference type="EMBL" id="MEA9355689.1"/>
    </source>
</evidence>
<dbReference type="Pfam" id="PF04402">
    <property type="entry name" value="SIMPL"/>
    <property type="match status" value="1"/>
</dbReference>
<dbReference type="PANTHER" id="PTHR34387:SF2">
    <property type="entry name" value="SLR1258 PROTEIN"/>
    <property type="match status" value="1"/>
</dbReference>
<keyword evidence="2" id="KW-1185">Reference proteome</keyword>
<name>A0ABU5VRM1_9BACT</name>
<dbReference type="Gene3D" id="3.30.70.2970">
    <property type="entry name" value="Protein of unknown function (DUF541), domain 2"/>
    <property type="match status" value="1"/>
</dbReference>
<gene>
    <name evidence="1" type="ORF">SHI21_05740</name>
</gene>
<reference evidence="1 2" key="1">
    <citation type="submission" date="2023-11" db="EMBL/GenBank/DDBJ databases">
        <title>A Novel Polar Bacteriovorax (B. antarcticus) Isolated from the Biocrust in Antarctica.</title>
        <authorList>
            <person name="Mun W."/>
            <person name="Choi S.Y."/>
            <person name="Mitchell R.J."/>
        </authorList>
    </citation>
    <scope>NUCLEOTIDE SEQUENCE [LARGE SCALE GENOMIC DNA]</scope>
    <source>
        <strain evidence="1 2">PP10</strain>
    </source>
</reference>
<dbReference type="Gene3D" id="3.30.110.170">
    <property type="entry name" value="Protein of unknown function (DUF541), domain 1"/>
    <property type="match status" value="1"/>
</dbReference>
<dbReference type="InterPro" id="IPR007497">
    <property type="entry name" value="SIMPL/DUF541"/>
</dbReference>
<accession>A0ABU5VRM1</accession>
<dbReference type="PANTHER" id="PTHR34387">
    <property type="entry name" value="SLR1258 PROTEIN"/>
    <property type="match status" value="1"/>
</dbReference>
<evidence type="ECO:0000313" key="2">
    <source>
        <dbReference type="Proteomes" id="UP001302274"/>
    </source>
</evidence>
<proteinExistence type="predicted"/>
<organism evidence="1 2">
    <name type="scientific">Bacteriovorax antarcticus</name>
    <dbReference type="NCBI Taxonomy" id="3088717"/>
    <lineage>
        <taxon>Bacteria</taxon>
        <taxon>Pseudomonadati</taxon>
        <taxon>Bdellovibrionota</taxon>
        <taxon>Bacteriovoracia</taxon>
        <taxon>Bacteriovoracales</taxon>
        <taxon>Bacteriovoracaceae</taxon>
        <taxon>Bacteriovorax</taxon>
    </lineage>
</organism>
<protein>
    <submittedName>
        <fullName evidence="1">SIMPL domain-containing protein</fullName>
    </submittedName>
</protein>
<dbReference type="InterPro" id="IPR052022">
    <property type="entry name" value="26kDa_periplasmic_antigen"/>
</dbReference>
<sequence>MRKIFGPICLIVLLGLSVNAIANDVRLISVTGLVEKSFQPDIVRLNVTVWGKGESAKKAQANNQAGYEILKKSLDSFKVKKEDAQTSNYELNPEYVYDQKTNKNNISGYNANQGLVITLRKIEDAGPFLDSITTNSKSMTGGVNVNSLGFDLDKRVDEERALLADAVRAAEAQAEILARAAKVKLKGIYRLSPRGANPPIPTYGGAIMKSAAMRANDATQLMSGEVKVSGEVAADYIVE</sequence>
<dbReference type="Proteomes" id="UP001302274">
    <property type="component" value="Unassembled WGS sequence"/>
</dbReference>